<feature type="chain" id="PRO_5040182820" description="RlpA-like protein double-psi beta-barrel domain-containing protein" evidence="3">
    <location>
        <begin position="22"/>
        <end position="272"/>
    </location>
</feature>
<evidence type="ECO:0000256" key="1">
    <source>
        <dbReference type="ARBA" id="ARBA00022729"/>
    </source>
</evidence>
<dbReference type="Gene3D" id="2.40.40.10">
    <property type="entry name" value="RlpA-like domain"/>
    <property type="match status" value="1"/>
</dbReference>
<gene>
    <name evidence="4" type="ORF">P691DRAFT_805135</name>
</gene>
<protein>
    <recommendedName>
        <fullName evidence="6">RlpA-like protein double-psi beta-barrel domain-containing protein</fullName>
    </recommendedName>
</protein>
<dbReference type="EMBL" id="MU151073">
    <property type="protein sequence ID" value="KAF9452250.1"/>
    <property type="molecule type" value="Genomic_DNA"/>
</dbReference>
<evidence type="ECO:0000256" key="2">
    <source>
        <dbReference type="SAM" id="MobiDB-lite"/>
    </source>
</evidence>
<dbReference type="CDD" id="cd22191">
    <property type="entry name" value="DPBB_RlpA_EXP_N-like"/>
    <property type="match status" value="1"/>
</dbReference>
<reference evidence="4" key="1">
    <citation type="submission" date="2020-11" db="EMBL/GenBank/DDBJ databases">
        <authorList>
            <consortium name="DOE Joint Genome Institute"/>
            <person name="Ahrendt S."/>
            <person name="Riley R."/>
            <person name="Andreopoulos W."/>
            <person name="Labutti K."/>
            <person name="Pangilinan J."/>
            <person name="Ruiz-Duenas F.J."/>
            <person name="Barrasa J.M."/>
            <person name="Sanchez-Garcia M."/>
            <person name="Camarero S."/>
            <person name="Miyauchi S."/>
            <person name="Serrano A."/>
            <person name="Linde D."/>
            <person name="Babiker R."/>
            <person name="Drula E."/>
            <person name="Ayuso-Fernandez I."/>
            <person name="Pacheco R."/>
            <person name="Padilla G."/>
            <person name="Ferreira P."/>
            <person name="Barriuso J."/>
            <person name="Kellner H."/>
            <person name="Castanera R."/>
            <person name="Alfaro M."/>
            <person name="Ramirez L."/>
            <person name="Pisabarro A.G."/>
            <person name="Kuo A."/>
            <person name="Tritt A."/>
            <person name="Lipzen A."/>
            <person name="He G."/>
            <person name="Yan M."/>
            <person name="Ng V."/>
            <person name="Cullen D."/>
            <person name="Martin F."/>
            <person name="Rosso M.-N."/>
            <person name="Henrissat B."/>
            <person name="Hibbett D."/>
            <person name="Martinez A.T."/>
            <person name="Grigoriev I.V."/>
        </authorList>
    </citation>
    <scope>NUCLEOTIDE SEQUENCE</scope>
    <source>
        <strain evidence="4">MF-IS2</strain>
    </source>
</reference>
<feature type="region of interest" description="Disordered" evidence="2">
    <location>
        <begin position="175"/>
        <end position="246"/>
    </location>
</feature>
<evidence type="ECO:0000313" key="5">
    <source>
        <dbReference type="Proteomes" id="UP000807342"/>
    </source>
</evidence>
<dbReference type="InterPro" id="IPR036908">
    <property type="entry name" value="RlpA-like_sf"/>
</dbReference>
<sequence length="272" mass="28309">MKLSNLALSLLALALPFGAAAEGHHARGRHARHTDIARRADAGMELYKRYSDSRWTFYDVGLGSCGKTNVPSDFIVALNSAQFDGPGYKPHCWETITMTYNGKTTQAQITDRCPGCPFGGLDLSRGLFDFFASEDAGVIYGSWSFAGEGDPSPAPKPTTTSKAPVWTPTTTWHPIVIKTTKPTPTTTWTPEPTTTSTKTSSTPSSSSTPVSSTSTKASSSSAASSSAPASSSVKHVSSAASSPTAVPTGALSDINVALISLGSLVVSGAQTN</sequence>
<evidence type="ECO:0000256" key="3">
    <source>
        <dbReference type="SAM" id="SignalP"/>
    </source>
</evidence>
<dbReference type="InterPro" id="IPR051477">
    <property type="entry name" value="Expansin_CellWall"/>
</dbReference>
<keyword evidence="5" id="KW-1185">Reference proteome</keyword>
<dbReference type="AlphaFoldDB" id="A0A9P5XK74"/>
<organism evidence="4 5">
    <name type="scientific">Macrolepiota fuliginosa MF-IS2</name>
    <dbReference type="NCBI Taxonomy" id="1400762"/>
    <lineage>
        <taxon>Eukaryota</taxon>
        <taxon>Fungi</taxon>
        <taxon>Dikarya</taxon>
        <taxon>Basidiomycota</taxon>
        <taxon>Agaricomycotina</taxon>
        <taxon>Agaricomycetes</taxon>
        <taxon>Agaricomycetidae</taxon>
        <taxon>Agaricales</taxon>
        <taxon>Agaricineae</taxon>
        <taxon>Agaricaceae</taxon>
        <taxon>Macrolepiota</taxon>
    </lineage>
</organism>
<dbReference type="SUPFAM" id="SSF50685">
    <property type="entry name" value="Barwin-like endoglucanases"/>
    <property type="match status" value="1"/>
</dbReference>
<keyword evidence="1 3" id="KW-0732">Signal</keyword>
<proteinExistence type="predicted"/>
<feature type="signal peptide" evidence="3">
    <location>
        <begin position="1"/>
        <end position="21"/>
    </location>
</feature>
<name>A0A9P5XK74_9AGAR</name>
<dbReference type="PANTHER" id="PTHR31836">
    <property type="match status" value="1"/>
</dbReference>
<evidence type="ECO:0000313" key="4">
    <source>
        <dbReference type="EMBL" id="KAF9452250.1"/>
    </source>
</evidence>
<accession>A0A9P5XK74</accession>
<dbReference type="PANTHER" id="PTHR31836:SF28">
    <property type="entry name" value="SRCR DOMAIN-CONTAINING PROTEIN-RELATED"/>
    <property type="match status" value="1"/>
</dbReference>
<dbReference type="Proteomes" id="UP000807342">
    <property type="component" value="Unassembled WGS sequence"/>
</dbReference>
<evidence type="ECO:0008006" key="6">
    <source>
        <dbReference type="Google" id="ProtNLM"/>
    </source>
</evidence>
<feature type="compositionally biased region" description="Low complexity" evidence="2">
    <location>
        <begin position="178"/>
        <end position="246"/>
    </location>
</feature>
<dbReference type="OrthoDB" id="623670at2759"/>
<comment type="caution">
    <text evidence="4">The sequence shown here is derived from an EMBL/GenBank/DDBJ whole genome shotgun (WGS) entry which is preliminary data.</text>
</comment>